<comment type="caution">
    <text evidence="17">The sequence shown here is derived from an EMBL/GenBank/DDBJ whole genome shotgun (WGS) entry which is preliminary data.</text>
</comment>
<dbReference type="PROSITE" id="PS50020">
    <property type="entry name" value="WW_DOMAIN_2"/>
    <property type="match status" value="1"/>
</dbReference>
<comment type="subcellular location">
    <subcellularLocation>
        <location evidence="2">Cytoplasmic granule</location>
    </subcellularLocation>
    <subcellularLocation>
        <location evidence="1">Nucleus speckle</location>
    </subcellularLocation>
</comment>
<evidence type="ECO:0000256" key="6">
    <source>
        <dbReference type="ARBA" id="ARBA00022664"/>
    </source>
</evidence>
<dbReference type="InterPro" id="IPR001202">
    <property type="entry name" value="WW_dom"/>
</dbReference>
<dbReference type="InterPro" id="IPR036020">
    <property type="entry name" value="WW_dom_sf"/>
</dbReference>
<feature type="domain" description="WW" evidence="16">
    <location>
        <begin position="89"/>
        <end position="123"/>
    </location>
</feature>
<feature type="compositionally biased region" description="Acidic residues" evidence="15">
    <location>
        <begin position="195"/>
        <end position="209"/>
    </location>
</feature>
<evidence type="ECO:0000256" key="8">
    <source>
        <dbReference type="ARBA" id="ARBA00022859"/>
    </source>
</evidence>
<dbReference type="Proteomes" id="UP000835052">
    <property type="component" value="Unassembled WGS sequence"/>
</dbReference>
<dbReference type="GO" id="GO:0043021">
    <property type="term" value="F:ribonucleoprotein complex binding"/>
    <property type="evidence" value="ECO:0007669"/>
    <property type="project" value="TreeGrafter"/>
</dbReference>
<organism evidence="17 18">
    <name type="scientific">Caenorhabditis auriculariae</name>
    <dbReference type="NCBI Taxonomy" id="2777116"/>
    <lineage>
        <taxon>Eukaryota</taxon>
        <taxon>Metazoa</taxon>
        <taxon>Ecdysozoa</taxon>
        <taxon>Nematoda</taxon>
        <taxon>Chromadorea</taxon>
        <taxon>Rhabditida</taxon>
        <taxon>Rhabditina</taxon>
        <taxon>Rhabditomorpha</taxon>
        <taxon>Rhabditoidea</taxon>
        <taxon>Rhabditidae</taxon>
        <taxon>Peloderinae</taxon>
        <taxon>Caenorhabditis</taxon>
    </lineage>
</organism>
<dbReference type="CDD" id="cd00201">
    <property type="entry name" value="WW"/>
    <property type="match status" value="1"/>
</dbReference>
<evidence type="ECO:0000313" key="17">
    <source>
        <dbReference type="EMBL" id="CAD6191256.1"/>
    </source>
</evidence>
<keyword evidence="18" id="KW-1185">Reference proteome</keyword>
<dbReference type="OrthoDB" id="42462at2759"/>
<keyword evidence="12" id="KW-0539">Nucleus</keyword>
<dbReference type="GO" id="GO:0005737">
    <property type="term" value="C:cytoplasm"/>
    <property type="evidence" value="ECO:0007669"/>
    <property type="project" value="TreeGrafter"/>
</dbReference>
<evidence type="ECO:0000256" key="13">
    <source>
        <dbReference type="ARBA" id="ARBA00042167"/>
    </source>
</evidence>
<sequence length="278" mass="31935">MSLPPALLARLQKRGIVKQEDEVFAESYDADGGSKQFEENPAGAPGCPNKSNPFHVCVQYCYDHWDEGTPEYRLPERYLKQKARMLAKFPLPESWVEVYDAGHARYYYWNQDTDEVCWLSPKHPRALIGEAAPKICKKMFESICTFGPRSEYSSNREDSRDNGNRQRSRDDDRDKDRESRRPDKNRRRKRRDSDNEGENSEGGEDEEMNDRDRLKRARRKGIDPMDPAAYGDAPVGKWSAGLYADKNTGVDTTASGPLFQQRPYPAPGAILRKQRPPE</sequence>
<dbReference type="GO" id="GO:0045087">
    <property type="term" value="P:innate immune response"/>
    <property type="evidence" value="ECO:0007669"/>
    <property type="project" value="UniProtKB-KW"/>
</dbReference>
<keyword evidence="10" id="KW-0804">Transcription</keyword>
<evidence type="ECO:0000259" key="16">
    <source>
        <dbReference type="PROSITE" id="PS50020"/>
    </source>
</evidence>
<evidence type="ECO:0000256" key="5">
    <source>
        <dbReference type="ARBA" id="ARBA00022588"/>
    </source>
</evidence>
<dbReference type="Gene3D" id="3.40.30.10">
    <property type="entry name" value="Glutaredoxin"/>
    <property type="match status" value="1"/>
</dbReference>
<feature type="region of interest" description="Disordered" evidence="15">
    <location>
        <begin position="150"/>
        <end position="278"/>
    </location>
</feature>
<feature type="compositionally biased region" description="Basic and acidic residues" evidence="15">
    <location>
        <begin position="154"/>
        <end position="182"/>
    </location>
</feature>
<keyword evidence="11" id="KW-0508">mRNA splicing</keyword>
<evidence type="ECO:0000256" key="15">
    <source>
        <dbReference type="SAM" id="MobiDB-lite"/>
    </source>
</evidence>
<reference evidence="17" key="1">
    <citation type="submission" date="2020-10" db="EMBL/GenBank/DDBJ databases">
        <authorList>
            <person name="Kikuchi T."/>
        </authorList>
    </citation>
    <scope>NUCLEOTIDE SEQUENCE</scope>
    <source>
        <strain evidence="17">NKZ352</strain>
    </source>
</reference>
<dbReference type="AlphaFoldDB" id="A0A8S1H4R4"/>
<keyword evidence="8" id="KW-0391">Immunity</keyword>
<proteinExistence type="predicted"/>
<name>A0A8S1H4R4_9PELO</name>
<dbReference type="SUPFAM" id="SSF51045">
    <property type="entry name" value="WW domain"/>
    <property type="match status" value="1"/>
</dbReference>
<evidence type="ECO:0000256" key="7">
    <source>
        <dbReference type="ARBA" id="ARBA00022737"/>
    </source>
</evidence>
<evidence type="ECO:0000256" key="2">
    <source>
        <dbReference type="ARBA" id="ARBA00004463"/>
    </source>
</evidence>
<dbReference type="PANTHER" id="PTHR21737">
    <property type="entry name" value="POLYGLUTAMINE BINDING PROTEIN 1/MARVEL MEMBRANE-ASSOCIATING DOMAIN CONTAINING 3"/>
    <property type="match status" value="1"/>
</dbReference>
<dbReference type="Gene3D" id="2.20.70.10">
    <property type="match status" value="1"/>
</dbReference>
<keyword evidence="5" id="KW-0399">Innate immunity</keyword>
<evidence type="ECO:0000313" key="18">
    <source>
        <dbReference type="Proteomes" id="UP000835052"/>
    </source>
</evidence>
<evidence type="ECO:0000256" key="9">
    <source>
        <dbReference type="ARBA" id="ARBA00023015"/>
    </source>
</evidence>
<accession>A0A8S1H4R4</accession>
<evidence type="ECO:0000256" key="4">
    <source>
        <dbReference type="ARBA" id="ARBA00022553"/>
    </source>
</evidence>
<protein>
    <recommendedName>
        <fullName evidence="3">Polyglutamine-binding protein 1</fullName>
    </recommendedName>
    <alternativeName>
        <fullName evidence="13">Polyglutamine tract-binding protein 1</fullName>
    </alternativeName>
</protein>
<evidence type="ECO:0000256" key="3">
    <source>
        <dbReference type="ARBA" id="ARBA00021117"/>
    </source>
</evidence>
<dbReference type="EMBL" id="CAJGYM010000020">
    <property type="protein sequence ID" value="CAD6191256.1"/>
    <property type="molecule type" value="Genomic_DNA"/>
</dbReference>
<evidence type="ECO:0000256" key="12">
    <source>
        <dbReference type="ARBA" id="ARBA00023242"/>
    </source>
</evidence>
<dbReference type="PANTHER" id="PTHR21737:SF3">
    <property type="entry name" value="POLYGLUTAMINE-BINDING PROTEIN 1"/>
    <property type="match status" value="1"/>
</dbReference>
<keyword evidence="4" id="KW-0597">Phosphoprotein</keyword>
<dbReference type="SMART" id="SM00456">
    <property type="entry name" value="WW"/>
    <property type="match status" value="1"/>
</dbReference>
<evidence type="ECO:0000256" key="1">
    <source>
        <dbReference type="ARBA" id="ARBA00004324"/>
    </source>
</evidence>
<evidence type="ECO:0000256" key="10">
    <source>
        <dbReference type="ARBA" id="ARBA00023163"/>
    </source>
</evidence>
<keyword evidence="9" id="KW-0805">Transcription regulation</keyword>
<keyword evidence="7" id="KW-0677">Repeat</keyword>
<gene>
    <name evidence="17" type="ORF">CAUJ_LOCUS7175</name>
</gene>
<comment type="subunit">
    <text evidence="14">Interacts with POU3F2/Brn-2, ATXN1, TXNL4A, HTT and AR. Interaction with ATXN1 correlates positively with the length of the polyglutamine tract. Interacts with RNA polymerase II large subunit in a phosphorylation-dependent manner. Forms a ternary complex with ATXN1 mutant and phosphorylated RNA polymerase II. Interacts (via C-terminus) with TXNL4A and CD2BP2. Interacts (via WW domain) with ATN1 and SF3B1, and may interact with additional splice factors. Interacts (via WW domain) with WBP11; Leading to reduce interaction between PQBP1 and TXNL4A. Interacts with CAPRIN1. Interacts with DDX1. Interacts with SFPQ. Interacts with KHSRP.</text>
</comment>
<dbReference type="GO" id="GO:0016607">
    <property type="term" value="C:nuclear speck"/>
    <property type="evidence" value="ECO:0007669"/>
    <property type="project" value="UniProtKB-SubCell"/>
</dbReference>
<evidence type="ECO:0000256" key="11">
    <source>
        <dbReference type="ARBA" id="ARBA00023187"/>
    </source>
</evidence>
<keyword evidence="6" id="KW-0507">mRNA processing</keyword>
<evidence type="ECO:0000256" key="14">
    <source>
        <dbReference type="ARBA" id="ARBA00046362"/>
    </source>
</evidence>
<dbReference type="GO" id="GO:0000380">
    <property type="term" value="P:alternative mRNA splicing, via spliceosome"/>
    <property type="evidence" value="ECO:0007669"/>
    <property type="project" value="TreeGrafter"/>
</dbReference>
<dbReference type="Pfam" id="PF00397">
    <property type="entry name" value="WW"/>
    <property type="match status" value="1"/>
</dbReference>